<gene>
    <name evidence="1" type="ORF">LOK49_LG01G03938</name>
</gene>
<keyword evidence="2" id="KW-1185">Reference proteome</keyword>
<evidence type="ECO:0000313" key="2">
    <source>
        <dbReference type="Proteomes" id="UP001060215"/>
    </source>
</evidence>
<proteinExistence type="predicted"/>
<accession>A0ACC0IVD6</accession>
<reference evidence="1 2" key="1">
    <citation type="journal article" date="2022" name="Plant J.">
        <title>Chromosome-level genome of Camellia lanceoleosa provides a valuable resource for understanding genome evolution and self-incompatibility.</title>
        <authorList>
            <person name="Gong W."/>
            <person name="Xiao S."/>
            <person name="Wang L."/>
            <person name="Liao Z."/>
            <person name="Chang Y."/>
            <person name="Mo W."/>
            <person name="Hu G."/>
            <person name="Li W."/>
            <person name="Zhao G."/>
            <person name="Zhu H."/>
            <person name="Hu X."/>
            <person name="Ji K."/>
            <person name="Xiang X."/>
            <person name="Song Q."/>
            <person name="Yuan D."/>
            <person name="Jin S."/>
            <person name="Zhang L."/>
        </authorList>
    </citation>
    <scope>NUCLEOTIDE SEQUENCE [LARGE SCALE GENOMIC DNA]</scope>
    <source>
        <strain evidence="1">SQ_2022a</strain>
    </source>
</reference>
<dbReference type="EMBL" id="CM045758">
    <property type="protein sequence ID" value="KAI8029063.1"/>
    <property type="molecule type" value="Genomic_DNA"/>
</dbReference>
<comment type="caution">
    <text evidence="1">The sequence shown here is derived from an EMBL/GenBank/DDBJ whole genome shotgun (WGS) entry which is preliminary data.</text>
</comment>
<sequence>MRVYSVMVEFAGYGGFVEVKIMSVGSSEDLISLIQLVLDFCTSSRAIELSLLVLQIPSQNTVYTTTFKPLAMKPTTPPPSASHLGQKSPSPPPTLPSPTASPPKTFISTPSPLSPSESSFPRPA</sequence>
<dbReference type="Proteomes" id="UP001060215">
    <property type="component" value="Chromosome 1"/>
</dbReference>
<protein>
    <submittedName>
        <fullName evidence="1">Uncharacterized protein</fullName>
    </submittedName>
</protein>
<organism evidence="1 2">
    <name type="scientific">Camellia lanceoleosa</name>
    <dbReference type="NCBI Taxonomy" id="1840588"/>
    <lineage>
        <taxon>Eukaryota</taxon>
        <taxon>Viridiplantae</taxon>
        <taxon>Streptophyta</taxon>
        <taxon>Embryophyta</taxon>
        <taxon>Tracheophyta</taxon>
        <taxon>Spermatophyta</taxon>
        <taxon>Magnoliopsida</taxon>
        <taxon>eudicotyledons</taxon>
        <taxon>Gunneridae</taxon>
        <taxon>Pentapetalae</taxon>
        <taxon>asterids</taxon>
        <taxon>Ericales</taxon>
        <taxon>Theaceae</taxon>
        <taxon>Camellia</taxon>
    </lineage>
</organism>
<evidence type="ECO:0000313" key="1">
    <source>
        <dbReference type="EMBL" id="KAI8029063.1"/>
    </source>
</evidence>
<name>A0ACC0IVD6_9ERIC</name>